<comment type="caution">
    <text evidence="2">The sequence shown here is derived from an EMBL/GenBank/DDBJ whole genome shotgun (WGS) entry which is preliminary data.</text>
</comment>
<evidence type="ECO:0000313" key="2">
    <source>
        <dbReference type="EMBL" id="MBF5026266.1"/>
    </source>
</evidence>
<dbReference type="InterPro" id="IPR041698">
    <property type="entry name" value="Methyltransf_25"/>
</dbReference>
<dbReference type="AlphaFoldDB" id="A0A930YU29"/>
<dbReference type="EMBL" id="JADKYY010000001">
    <property type="protein sequence ID" value="MBF5026266.1"/>
    <property type="molecule type" value="Genomic_DNA"/>
</dbReference>
<proteinExistence type="predicted"/>
<dbReference type="Proteomes" id="UP000694480">
    <property type="component" value="Unassembled WGS sequence"/>
</dbReference>
<evidence type="ECO:0000259" key="1">
    <source>
        <dbReference type="Pfam" id="PF13649"/>
    </source>
</evidence>
<keyword evidence="2" id="KW-0489">Methyltransferase</keyword>
<dbReference type="Gene3D" id="3.40.50.150">
    <property type="entry name" value="Vaccinia Virus protein VP39"/>
    <property type="match status" value="1"/>
</dbReference>
<keyword evidence="3" id="KW-1185">Reference proteome</keyword>
<dbReference type="Pfam" id="PF13649">
    <property type="entry name" value="Methyltransf_25"/>
    <property type="match status" value="1"/>
</dbReference>
<gene>
    <name evidence="2" type="ORF">IC612_00455</name>
</gene>
<dbReference type="SUPFAM" id="SSF53335">
    <property type="entry name" value="S-adenosyl-L-methionine-dependent methyltransferases"/>
    <property type="match status" value="1"/>
</dbReference>
<keyword evidence="2" id="KW-0808">Transferase</keyword>
<evidence type="ECO:0000313" key="3">
    <source>
        <dbReference type="Proteomes" id="UP000694480"/>
    </source>
</evidence>
<organism evidence="2 3">
    <name type="scientific">Planobacterium oryzisoli</name>
    <dbReference type="NCBI Taxonomy" id="2771435"/>
    <lineage>
        <taxon>Bacteria</taxon>
        <taxon>Pseudomonadati</taxon>
        <taxon>Bacteroidota</taxon>
        <taxon>Flavobacteriia</taxon>
        <taxon>Flavobacteriales</taxon>
        <taxon>Weeksellaceae</taxon>
        <taxon>Chryseobacterium group</taxon>
        <taxon>Chryseobacterium</taxon>
    </lineage>
</organism>
<dbReference type="GO" id="GO:0008168">
    <property type="term" value="F:methyltransferase activity"/>
    <property type="evidence" value="ECO:0007669"/>
    <property type="project" value="UniProtKB-KW"/>
</dbReference>
<sequence length="233" mass="26439">MVMIDLPGLAIKDYYEQNRSSRLYVHDRFGPKVLMPVSLYFRSFAQMPELEQLAVRSSKGSVLDIGAGAGSHALELQERGLDVCALEISESGCKVMRDRGVREVVCADFFSFSGRKYDTLLLLMNGIGLCSDLQGFGVFLEKAKELLKTGGQIIFDSCDIKYMYEEFILPSNYYYGEVECSYQYGSLRSAWFKWLYIDYSTMQKIARSKGFESEQLAKDSNHQYLAKLTLSAL</sequence>
<name>A0A930YU29_9FLAO</name>
<reference evidence="2" key="1">
    <citation type="submission" date="2020-11" db="EMBL/GenBank/DDBJ databases">
        <title>Genome seq and assembly of Planobacterium sp.</title>
        <authorList>
            <person name="Chhetri G."/>
        </authorList>
    </citation>
    <scope>NUCLEOTIDE SEQUENCE</scope>
    <source>
        <strain evidence="2">GCR5</strain>
    </source>
</reference>
<dbReference type="CDD" id="cd02440">
    <property type="entry name" value="AdoMet_MTases"/>
    <property type="match status" value="1"/>
</dbReference>
<dbReference type="InterPro" id="IPR029063">
    <property type="entry name" value="SAM-dependent_MTases_sf"/>
</dbReference>
<protein>
    <submittedName>
        <fullName evidence="2">Class I SAM-dependent methyltransferase</fullName>
    </submittedName>
</protein>
<feature type="domain" description="Methyltransferase" evidence="1">
    <location>
        <begin position="62"/>
        <end position="151"/>
    </location>
</feature>
<accession>A0A930YU29</accession>
<dbReference type="GO" id="GO:0032259">
    <property type="term" value="P:methylation"/>
    <property type="evidence" value="ECO:0007669"/>
    <property type="project" value="UniProtKB-KW"/>
</dbReference>